<accession>A0A814NKA7</accession>
<dbReference type="EMBL" id="CAJNOC010007075">
    <property type="protein sequence ID" value="CAF1091651.1"/>
    <property type="molecule type" value="Genomic_DNA"/>
</dbReference>
<dbReference type="Proteomes" id="UP000663879">
    <property type="component" value="Unassembled WGS sequence"/>
</dbReference>
<evidence type="ECO:0000313" key="3">
    <source>
        <dbReference type="Proteomes" id="UP000663879"/>
    </source>
</evidence>
<feature type="compositionally biased region" description="Low complexity" evidence="1">
    <location>
        <begin position="62"/>
        <end position="73"/>
    </location>
</feature>
<name>A0A814NKA7_9BILA</name>
<organism evidence="2 3">
    <name type="scientific">Brachionus calyciflorus</name>
    <dbReference type="NCBI Taxonomy" id="104777"/>
    <lineage>
        <taxon>Eukaryota</taxon>
        <taxon>Metazoa</taxon>
        <taxon>Spiralia</taxon>
        <taxon>Gnathifera</taxon>
        <taxon>Rotifera</taxon>
        <taxon>Eurotatoria</taxon>
        <taxon>Monogononta</taxon>
        <taxon>Pseudotrocha</taxon>
        <taxon>Ploima</taxon>
        <taxon>Brachionidae</taxon>
        <taxon>Brachionus</taxon>
    </lineage>
</organism>
<dbReference type="AlphaFoldDB" id="A0A814NKA7"/>
<gene>
    <name evidence="2" type="ORF">OXX778_LOCUS20699</name>
</gene>
<evidence type="ECO:0000313" key="2">
    <source>
        <dbReference type="EMBL" id="CAF1091651.1"/>
    </source>
</evidence>
<feature type="region of interest" description="Disordered" evidence="1">
    <location>
        <begin position="31"/>
        <end position="73"/>
    </location>
</feature>
<comment type="caution">
    <text evidence="2">The sequence shown here is derived from an EMBL/GenBank/DDBJ whole genome shotgun (WGS) entry which is preliminary data.</text>
</comment>
<proteinExistence type="predicted"/>
<keyword evidence="3" id="KW-1185">Reference proteome</keyword>
<reference evidence="2" key="1">
    <citation type="submission" date="2021-02" db="EMBL/GenBank/DDBJ databases">
        <authorList>
            <person name="Nowell W R."/>
        </authorList>
    </citation>
    <scope>NUCLEOTIDE SEQUENCE</scope>
    <source>
        <strain evidence="2">Ploen Becks lab</strain>
    </source>
</reference>
<evidence type="ECO:0000256" key="1">
    <source>
        <dbReference type="SAM" id="MobiDB-lite"/>
    </source>
</evidence>
<dbReference type="OrthoDB" id="10639606at2759"/>
<sequence>MKGFLEIKIDDLAKKFKINSLTLKDLFEEESNVETEPNENIPFNNCREIPNSQSPQSVQNEKNVPSKSPKKNSLTNEILFPKTFVGTNGKLLNLLISNGIEDLKKLYDNNRKLYDKIKNQFMESVENKNDADSKWKNAVKSFNNYKIRNEEEFKLAINKAKTLLNKD</sequence>
<feature type="compositionally biased region" description="Polar residues" evidence="1">
    <location>
        <begin position="50"/>
        <end position="61"/>
    </location>
</feature>
<protein>
    <submittedName>
        <fullName evidence="2">Uncharacterized protein</fullName>
    </submittedName>
</protein>